<reference evidence="2 3" key="1">
    <citation type="journal article" date="2019" name="Commun. Biol.">
        <title>The bagworm genome reveals a unique fibroin gene that provides high tensile strength.</title>
        <authorList>
            <person name="Kono N."/>
            <person name="Nakamura H."/>
            <person name="Ohtoshi R."/>
            <person name="Tomita M."/>
            <person name="Numata K."/>
            <person name="Arakawa K."/>
        </authorList>
    </citation>
    <scope>NUCLEOTIDE SEQUENCE [LARGE SCALE GENOMIC DNA]</scope>
</reference>
<gene>
    <name evidence="2" type="ORF">EVAR_65034_1</name>
</gene>
<keyword evidence="3" id="KW-1185">Reference proteome</keyword>
<keyword evidence="1" id="KW-1133">Transmembrane helix</keyword>
<accession>A0A4C1YQS1</accession>
<name>A0A4C1YQS1_EUMVA</name>
<proteinExistence type="predicted"/>
<evidence type="ECO:0000313" key="2">
    <source>
        <dbReference type="EMBL" id="GBP78606.1"/>
    </source>
</evidence>
<organism evidence="2 3">
    <name type="scientific">Eumeta variegata</name>
    <name type="common">Bagworm moth</name>
    <name type="synonym">Eumeta japonica</name>
    <dbReference type="NCBI Taxonomy" id="151549"/>
    <lineage>
        <taxon>Eukaryota</taxon>
        <taxon>Metazoa</taxon>
        <taxon>Ecdysozoa</taxon>
        <taxon>Arthropoda</taxon>
        <taxon>Hexapoda</taxon>
        <taxon>Insecta</taxon>
        <taxon>Pterygota</taxon>
        <taxon>Neoptera</taxon>
        <taxon>Endopterygota</taxon>
        <taxon>Lepidoptera</taxon>
        <taxon>Glossata</taxon>
        <taxon>Ditrysia</taxon>
        <taxon>Tineoidea</taxon>
        <taxon>Psychidae</taxon>
        <taxon>Oiketicinae</taxon>
        <taxon>Eumeta</taxon>
    </lineage>
</organism>
<protein>
    <submittedName>
        <fullName evidence="2">Uncharacterized protein</fullName>
    </submittedName>
</protein>
<keyword evidence="1" id="KW-0812">Transmembrane</keyword>
<dbReference type="AlphaFoldDB" id="A0A4C1YQS1"/>
<evidence type="ECO:0000256" key="1">
    <source>
        <dbReference type="SAM" id="Phobius"/>
    </source>
</evidence>
<evidence type="ECO:0000313" key="3">
    <source>
        <dbReference type="Proteomes" id="UP000299102"/>
    </source>
</evidence>
<dbReference type="EMBL" id="BGZK01001376">
    <property type="protein sequence ID" value="GBP78606.1"/>
    <property type="molecule type" value="Genomic_DNA"/>
</dbReference>
<sequence length="148" mass="17047">MTDIGKKETKQKLEKTLMHSVDEDKRNMKMLLVSGNHRVGTVQSSSEEKKKGRKEAVILLFNLCFMSGGGLTFISRKMNAPIGFSLKFQTFRGHEKYKSRMLKGTKIIRSTKYLKVNNTAYNSITSVFNFDVDTKFDESYHYDRTPES</sequence>
<dbReference type="Proteomes" id="UP000299102">
    <property type="component" value="Unassembled WGS sequence"/>
</dbReference>
<keyword evidence="1" id="KW-0472">Membrane</keyword>
<feature type="transmembrane region" description="Helical" evidence="1">
    <location>
        <begin position="56"/>
        <end position="74"/>
    </location>
</feature>
<comment type="caution">
    <text evidence="2">The sequence shown here is derived from an EMBL/GenBank/DDBJ whole genome shotgun (WGS) entry which is preliminary data.</text>
</comment>